<dbReference type="InterPro" id="IPR036097">
    <property type="entry name" value="HisK_dim/P_sf"/>
</dbReference>
<evidence type="ECO:0000256" key="6">
    <source>
        <dbReference type="ARBA" id="ARBA00022679"/>
    </source>
</evidence>
<name>A0A831ZIT4_9BACT</name>
<dbReference type="CDD" id="cd00082">
    <property type="entry name" value="HisKA"/>
    <property type="match status" value="1"/>
</dbReference>
<accession>A0A831ZIT4</accession>
<dbReference type="SMART" id="SM00388">
    <property type="entry name" value="HisKA"/>
    <property type="match status" value="1"/>
</dbReference>
<keyword evidence="8" id="KW-0547">Nucleotide-binding</keyword>
<comment type="catalytic activity">
    <reaction evidence="1">
        <text>ATP + protein L-histidine = ADP + protein N-phospho-L-histidine.</text>
        <dbReference type="EC" id="2.7.13.3"/>
    </reaction>
</comment>
<evidence type="ECO:0000256" key="1">
    <source>
        <dbReference type="ARBA" id="ARBA00000085"/>
    </source>
</evidence>
<keyword evidence="7 14" id="KW-0812">Transmembrane</keyword>
<evidence type="ECO:0000256" key="3">
    <source>
        <dbReference type="ARBA" id="ARBA00012438"/>
    </source>
</evidence>
<dbReference type="InterPro" id="IPR005467">
    <property type="entry name" value="His_kinase_dom"/>
</dbReference>
<keyword evidence="5" id="KW-0597">Phosphoprotein</keyword>
<dbReference type="GO" id="GO:0005524">
    <property type="term" value="F:ATP binding"/>
    <property type="evidence" value="ECO:0007669"/>
    <property type="project" value="UniProtKB-KW"/>
</dbReference>
<keyword evidence="10" id="KW-0067">ATP-binding</keyword>
<keyword evidence="11 14" id="KW-1133">Transmembrane helix</keyword>
<keyword evidence="9 16" id="KW-0418">Kinase</keyword>
<evidence type="ECO:0000256" key="9">
    <source>
        <dbReference type="ARBA" id="ARBA00022777"/>
    </source>
</evidence>
<dbReference type="InterPro" id="IPR003594">
    <property type="entry name" value="HATPase_dom"/>
</dbReference>
<dbReference type="EMBL" id="DSTK01000006">
    <property type="protein sequence ID" value="HFK95971.1"/>
    <property type="molecule type" value="Genomic_DNA"/>
</dbReference>
<organism evidence="16">
    <name type="scientific">Desulfacinum infernum</name>
    <dbReference type="NCBI Taxonomy" id="35837"/>
    <lineage>
        <taxon>Bacteria</taxon>
        <taxon>Pseudomonadati</taxon>
        <taxon>Thermodesulfobacteriota</taxon>
        <taxon>Syntrophobacteria</taxon>
        <taxon>Syntrophobacterales</taxon>
        <taxon>Syntrophobacteraceae</taxon>
        <taxon>Desulfacinum</taxon>
    </lineage>
</organism>
<keyword evidence="12" id="KW-0902">Two-component regulatory system</keyword>
<comment type="caution">
    <text evidence="16">The sequence shown here is derived from an EMBL/GenBank/DDBJ whole genome shotgun (WGS) entry which is preliminary data.</text>
</comment>
<evidence type="ECO:0000256" key="7">
    <source>
        <dbReference type="ARBA" id="ARBA00022692"/>
    </source>
</evidence>
<dbReference type="PANTHER" id="PTHR43065:SF46">
    <property type="entry name" value="C4-DICARBOXYLATE TRANSPORT SENSOR PROTEIN DCTB"/>
    <property type="match status" value="1"/>
</dbReference>
<sequence>MEDKYGNLRLKLLASMLSFSLVPLFIVGLSLYHQFDRAYTTKVQENLRALVEDRRHALDLFFEERISQLYTVAHTHSFDALCSPTTLEHVFDLMQRRSKYYVDIGVIDQKGDHVAYAGPYALKGVNYRDAEWFQSVLLHGIYVSDVFLGVRQYPHFIIAVLRREGDRYWILRATINTDLFESMVKAAQAGEYGDAFLVNEKNLLQTSSRFVGRPMEVPPIPAQPRFNGSRVMSLDIGQRTMLVGAVWLRNVPWMLVVMEDPQEEFLPVLQTRSLALILLAAGVAVVVLGAVFVVNLMIGQLQEADRQKALLDADLMQTSKMAALGRLAAGIAHEINNPLAVIQEKAGWIQDLLEEEDVQKSENFKEFEAAVTKIQQHVDRARTVTHRLLGFARRMEPVQHPVNMNKLVEETLTFLENEARHRNIEITKELQDNLPDVLSDGAQIQQVLLNVVNNAIDAVEKDGRVHIKTSYDKDLHHVLVEISDTGPGIPSDVLDKIFDPFFTTKKLGSGTGLGLSICHSIMTKLGGRIEARNGPQGGAVFVLAIPLQHQASVG</sequence>
<dbReference type="SUPFAM" id="SSF55874">
    <property type="entry name" value="ATPase domain of HSP90 chaperone/DNA topoisomerase II/histidine kinase"/>
    <property type="match status" value="1"/>
</dbReference>
<dbReference type="InterPro" id="IPR003661">
    <property type="entry name" value="HisK_dim/P_dom"/>
</dbReference>
<dbReference type="Pfam" id="PF00512">
    <property type="entry name" value="HisKA"/>
    <property type="match status" value="1"/>
</dbReference>
<dbReference type="GO" id="GO:0042802">
    <property type="term" value="F:identical protein binding"/>
    <property type="evidence" value="ECO:0007669"/>
    <property type="project" value="UniProtKB-ARBA"/>
</dbReference>
<keyword evidence="6" id="KW-0808">Transferase</keyword>
<evidence type="ECO:0000256" key="10">
    <source>
        <dbReference type="ARBA" id="ARBA00022840"/>
    </source>
</evidence>
<evidence type="ECO:0000256" key="12">
    <source>
        <dbReference type="ARBA" id="ARBA00023012"/>
    </source>
</evidence>
<evidence type="ECO:0000259" key="15">
    <source>
        <dbReference type="PROSITE" id="PS50109"/>
    </source>
</evidence>
<evidence type="ECO:0000313" key="16">
    <source>
        <dbReference type="EMBL" id="HFK95971.1"/>
    </source>
</evidence>
<dbReference type="PROSITE" id="PS50109">
    <property type="entry name" value="HIS_KIN"/>
    <property type="match status" value="1"/>
</dbReference>
<evidence type="ECO:0000256" key="11">
    <source>
        <dbReference type="ARBA" id="ARBA00022989"/>
    </source>
</evidence>
<evidence type="ECO:0000256" key="8">
    <source>
        <dbReference type="ARBA" id="ARBA00022741"/>
    </source>
</evidence>
<evidence type="ECO:0000256" key="5">
    <source>
        <dbReference type="ARBA" id="ARBA00022553"/>
    </source>
</evidence>
<dbReference type="EC" id="2.7.13.3" evidence="3"/>
<dbReference type="Pfam" id="PF02743">
    <property type="entry name" value="dCache_1"/>
    <property type="match status" value="1"/>
</dbReference>
<dbReference type="FunFam" id="3.30.565.10:FF:000042">
    <property type="entry name" value="Two-component sensor histidine kinase KdpD"/>
    <property type="match status" value="1"/>
</dbReference>
<protein>
    <recommendedName>
        <fullName evidence="3">histidine kinase</fullName>
        <ecNumber evidence="3">2.7.13.3</ecNumber>
    </recommendedName>
</protein>
<comment type="subcellular location">
    <subcellularLocation>
        <location evidence="2">Cell membrane</location>
        <topology evidence="2">Multi-pass membrane protein</topology>
    </subcellularLocation>
</comment>
<evidence type="ECO:0000256" key="13">
    <source>
        <dbReference type="ARBA" id="ARBA00023136"/>
    </source>
</evidence>
<dbReference type="InterPro" id="IPR033479">
    <property type="entry name" value="dCache_1"/>
</dbReference>
<feature type="transmembrane region" description="Helical" evidence="14">
    <location>
        <begin position="276"/>
        <end position="298"/>
    </location>
</feature>
<dbReference type="Gene3D" id="1.10.287.130">
    <property type="match status" value="1"/>
</dbReference>
<proteinExistence type="predicted"/>
<dbReference type="Pfam" id="PF02518">
    <property type="entry name" value="HATPase_c"/>
    <property type="match status" value="1"/>
</dbReference>
<feature type="transmembrane region" description="Helical" evidence="14">
    <location>
        <begin position="12"/>
        <end position="32"/>
    </location>
</feature>
<dbReference type="Gene3D" id="3.30.450.20">
    <property type="entry name" value="PAS domain"/>
    <property type="match status" value="1"/>
</dbReference>
<dbReference type="PRINTS" id="PR00344">
    <property type="entry name" value="BCTRLSENSOR"/>
</dbReference>
<dbReference type="GO" id="GO:0000155">
    <property type="term" value="F:phosphorelay sensor kinase activity"/>
    <property type="evidence" value="ECO:0007669"/>
    <property type="project" value="InterPro"/>
</dbReference>
<evidence type="ECO:0000256" key="4">
    <source>
        <dbReference type="ARBA" id="ARBA00022475"/>
    </source>
</evidence>
<keyword evidence="13 14" id="KW-0472">Membrane</keyword>
<dbReference type="SMART" id="SM00387">
    <property type="entry name" value="HATPase_c"/>
    <property type="match status" value="1"/>
</dbReference>
<feature type="domain" description="Histidine kinase" evidence="15">
    <location>
        <begin position="330"/>
        <end position="549"/>
    </location>
</feature>
<dbReference type="SUPFAM" id="SSF47384">
    <property type="entry name" value="Homodimeric domain of signal transducing histidine kinase"/>
    <property type="match status" value="1"/>
</dbReference>
<dbReference type="Gene3D" id="3.30.565.10">
    <property type="entry name" value="Histidine kinase-like ATPase, C-terminal domain"/>
    <property type="match status" value="1"/>
</dbReference>
<reference evidence="16" key="1">
    <citation type="journal article" date="2020" name="mSystems">
        <title>Genome- and Community-Level Interaction Insights into Carbon Utilization and Element Cycling Functions of Hydrothermarchaeota in Hydrothermal Sediment.</title>
        <authorList>
            <person name="Zhou Z."/>
            <person name="Liu Y."/>
            <person name="Xu W."/>
            <person name="Pan J."/>
            <person name="Luo Z.H."/>
            <person name="Li M."/>
        </authorList>
    </citation>
    <scope>NUCLEOTIDE SEQUENCE [LARGE SCALE GENOMIC DNA]</scope>
    <source>
        <strain evidence="16">SpSt-456</strain>
    </source>
</reference>
<evidence type="ECO:0000256" key="14">
    <source>
        <dbReference type="SAM" id="Phobius"/>
    </source>
</evidence>
<dbReference type="InterPro" id="IPR036890">
    <property type="entry name" value="HATPase_C_sf"/>
</dbReference>
<dbReference type="PANTHER" id="PTHR43065">
    <property type="entry name" value="SENSOR HISTIDINE KINASE"/>
    <property type="match status" value="1"/>
</dbReference>
<keyword evidence="4" id="KW-1003">Cell membrane</keyword>
<evidence type="ECO:0000256" key="2">
    <source>
        <dbReference type="ARBA" id="ARBA00004651"/>
    </source>
</evidence>
<dbReference type="AlphaFoldDB" id="A0A831ZIT4"/>
<dbReference type="GO" id="GO:0005886">
    <property type="term" value="C:plasma membrane"/>
    <property type="evidence" value="ECO:0007669"/>
    <property type="project" value="UniProtKB-SubCell"/>
</dbReference>
<gene>
    <name evidence="16" type="ORF">ENS06_01445</name>
</gene>
<dbReference type="InterPro" id="IPR004358">
    <property type="entry name" value="Sig_transdc_His_kin-like_C"/>
</dbReference>